<sequence>MWPGEHMKTLTSTESIKHCVFGTINVGSMAVDQPLGHCTCKNHSGGGVNVKIPRMSNRDEHLHLSQGRLICL</sequence>
<gene>
    <name evidence="1" type="ORF">ECRASSUSDP1_LOCUS23565</name>
</gene>
<name>A0AAD1Y052_EUPCR</name>
<comment type="caution">
    <text evidence="1">The sequence shown here is derived from an EMBL/GenBank/DDBJ whole genome shotgun (WGS) entry which is preliminary data.</text>
</comment>
<evidence type="ECO:0000313" key="2">
    <source>
        <dbReference type="Proteomes" id="UP001295684"/>
    </source>
</evidence>
<dbReference type="AlphaFoldDB" id="A0AAD1Y052"/>
<protein>
    <submittedName>
        <fullName evidence="1">Uncharacterized protein</fullName>
    </submittedName>
</protein>
<dbReference type="Proteomes" id="UP001295684">
    <property type="component" value="Unassembled WGS sequence"/>
</dbReference>
<dbReference type="EMBL" id="CAMPGE010024245">
    <property type="protein sequence ID" value="CAI2382098.1"/>
    <property type="molecule type" value="Genomic_DNA"/>
</dbReference>
<accession>A0AAD1Y052</accession>
<reference evidence="1" key="1">
    <citation type="submission" date="2023-07" db="EMBL/GenBank/DDBJ databases">
        <authorList>
            <consortium name="AG Swart"/>
            <person name="Singh M."/>
            <person name="Singh A."/>
            <person name="Seah K."/>
            <person name="Emmerich C."/>
        </authorList>
    </citation>
    <scope>NUCLEOTIDE SEQUENCE</scope>
    <source>
        <strain evidence="1">DP1</strain>
    </source>
</reference>
<organism evidence="1 2">
    <name type="scientific">Euplotes crassus</name>
    <dbReference type="NCBI Taxonomy" id="5936"/>
    <lineage>
        <taxon>Eukaryota</taxon>
        <taxon>Sar</taxon>
        <taxon>Alveolata</taxon>
        <taxon>Ciliophora</taxon>
        <taxon>Intramacronucleata</taxon>
        <taxon>Spirotrichea</taxon>
        <taxon>Hypotrichia</taxon>
        <taxon>Euplotida</taxon>
        <taxon>Euplotidae</taxon>
        <taxon>Moneuplotes</taxon>
    </lineage>
</organism>
<evidence type="ECO:0000313" key="1">
    <source>
        <dbReference type="EMBL" id="CAI2382098.1"/>
    </source>
</evidence>
<proteinExistence type="predicted"/>
<keyword evidence="2" id="KW-1185">Reference proteome</keyword>